<dbReference type="GO" id="GO:0005634">
    <property type="term" value="C:nucleus"/>
    <property type="evidence" value="ECO:0007669"/>
    <property type="project" value="UniProtKB-SubCell"/>
</dbReference>
<reference evidence="10" key="1">
    <citation type="submission" date="2018-02" db="EMBL/GenBank/DDBJ databases">
        <title>Rhizophora mucronata_Transcriptome.</title>
        <authorList>
            <person name="Meera S.P."/>
            <person name="Sreeshan A."/>
            <person name="Augustine A."/>
        </authorList>
    </citation>
    <scope>NUCLEOTIDE SEQUENCE</scope>
    <source>
        <tissue evidence="10">Leaf</tissue>
    </source>
</reference>
<keyword evidence="4" id="KW-0540">Nuclease</keyword>
<evidence type="ECO:0000256" key="6">
    <source>
        <dbReference type="ARBA" id="ARBA00022801"/>
    </source>
</evidence>
<evidence type="ECO:0000256" key="3">
    <source>
        <dbReference type="ARBA" id="ARBA00006958"/>
    </source>
</evidence>
<evidence type="ECO:0000256" key="4">
    <source>
        <dbReference type="ARBA" id="ARBA00022722"/>
    </source>
</evidence>
<evidence type="ECO:0000256" key="7">
    <source>
        <dbReference type="ARBA" id="ARBA00023242"/>
    </source>
</evidence>
<name>A0A2P2N469_RHIMU</name>
<comment type="cofactor">
    <cofactor evidence="1">
        <name>a divalent metal cation</name>
        <dbReference type="ChEBI" id="CHEBI:60240"/>
    </cofactor>
</comment>
<feature type="domain" description="DDE Tnp4" evidence="8">
    <location>
        <begin position="152"/>
        <end position="312"/>
    </location>
</feature>
<comment type="similarity">
    <text evidence="3">Belongs to the HARBI1 family.</text>
</comment>
<dbReference type="AlphaFoldDB" id="A0A2P2N469"/>
<dbReference type="Pfam" id="PF13359">
    <property type="entry name" value="DDE_Tnp_4"/>
    <property type="match status" value="1"/>
</dbReference>
<dbReference type="EMBL" id="GGEC01056783">
    <property type="protein sequence ID" value="MBX37267.1"/>
    <property type="molecule type" value="Transcribed_RNA"/>
</dbReference>
<dbReference type="InterPro" id="IPR027806">
    <property type="entry name" value="HARBI1_dom"/>
</dbReference>
<keyword evidence="7" id="KW-0539">Nucleus</keyword>
<organism evidence="10">
    <name type="scientific">Rhizophora mucronata</name>
    <name type="common">Asiatic mangrove</name>
    <dbReference type="NCBI Taxonomy" id="61149"/>
    <lineage>
        <taxon>Eukaryota</taxon>
        <taxon>Viridiplantae</taxon>
        <taxon>Streptophyta</taxon>
        <taxon>Embryophyta</taxon>
        <taxon>Tracheophyta</taxon>
        <taxon>Spermatophyta</taxon>
        <taxon>Magnoliopsida</taxon>
        <taxon>eudicotyledons</taxon>
        <taxon>Gunneridae</taxon>
        <taxon>Pentapetalae</taxon>
        <taxon>rosids</taxon>
        <taxon>fabids</taxon>
        <taxon>Malpighiales</taxon>
        <taxon>Rhizophoraceae</taxon>
        <taxon>Rhizophora</taxon>
    </lineage>
</organism>
<feature type="domain" description="DUF8040" evidence="9">
    <location>
        <begin position="23"/>
        <end position="118"/>
    </location>
</feature>
<evidence type="ECO:0000259" key="8">
    <source>
        <dbReference type="Pfam" id="PF13359"/>
    </source>
</evidence>
<comment type="subcellular location">
    <subcellularLocation>
        <location evidence="2">Nucleus</location>
    </subcellularLocation>
</comment>
<evidence type="ECO:0000256" key="2">
    <source>
        <dbReference type="ARBA" id="ARBA00004123"/>
    </source>
</evidence>
<dbReference type="PANTHER" id="PTHR22930">
    <property type="match status" value="1"/>
</dbReference>
<dbReference type="InterPro" id="IPR045249">
    <property type="entry name" value="HARBI1-like"/>
</dbReference>
<dbReference type="GO" id="GO:0046872">
    <property type="term" value="F:metal ion binding"/>
    <property type="evidence" value="ECO:0007669"/>
    <property type="project" value="UniProtKB-KW"/>
</dbReference>
<keyword evidence="5" id="KW-0479">Metal-binding</keyword>
<evidence type="ECO:0000259" key="9">
    <source>
        <dbReference type="Pfam" id="PF26138"/>
    </source>
</evidence>
<sequence>MDTTDDNKDGASINYMPKELSQSLANGTKFVDEVLRGPTERCLENFRMDKQVFYKLCDTLQARGLLRHTNRIKIEEQLAIFLFIIGHNLRTRAVQELFHYSGETISRHFNNVLKAVMQITRDFFLPPGSDVPPEISKDPRFYPYFKDCVGVVDCIHIPVMVGVDEQGPFRDKNGLLSQNVLAAFSFDLRFHYVLAGWEGSASDLRVLNSAITRQVKLEVPEGKYYLVDSKCANMPGFIAPYDGVTHGFNEFLAGYHPQDARDLFNQRHSILRKATGQIFGALKTRFPILTSAPPYPLQTQIKLVIAACAIHNYIRKEKPDDLIFKMYEQDYTLLVEELPHPSEVEQSMQLENSALDTAFEKEQLELSSQLRDSISSDMWDDYIRDFSTM</sequence>
<dbReference type="InterPro" id="IPR058353">
    <property type="entry name" value="DUF8040"/>
</dbReference>
<dbReference type="GO" id="GO:0004518">
    <property type="term" value="F:nuclease activity"/>
    <property type="evidence" value="ECO:0007669"/>
    <property type="project" value="UniProtKB-KW"/>
</dbReference>
<accession>A0A2P2N469</accession>
<dbReference type="PANTHER" id="PTHR22930:SF273">
    <property type="entry name" value="NUCLEASE HARBI1"/>
    <property type="match status" value="1"/>
</dbReference>
<dbReference type="GO" id="GO:0016787">
    <property type="term" value="F:hydrolase activity"/>
    <property type="evidence" value="ECO:0007669"/>
    <property type="project" value="UniProtKB-KW"/>
</dbReference>
<evidence type="ECO:0000256" key="1">
    <source>
        <dbReference type="ARBA" id="ARBA00001968"/>
    </source>
</evidence>
<protein>
    <submittedName>
        <fullName evidence="10">Uncharacterized protein LOC105645310</fullName>
    </submittedName>
</protein>
<dbReference type="Pfam" id="PF26138">
    <property type="entry name" value="DUF8040"/>
    <property type="match status" value="1"/>
</dbReference>
<evidence type="ECO:0000313" key="10">
    <source>
        <dbReference type="EMBL" id="MBX37267.1"/>
    </source>
</evidence>
<proteinExistence type="inferred from homology"/>
<evidence type="ECO:0000256" key="5">
    <source>
        <dbReference type="ARBA" id="ARBA00022723"/>
    </source>
</evidence>
<keyword evidence="6" id="KW-0378">Hydrolase</keyword>